<reference evidence="7" key="1">
    <citation type="submission" date="2024-06" db="UniProtKB">
        <authorList>
            <consortium name="RefSeq"/>
        </authorList>
    </citation>
    <scope>NUCLEOTIDE SEQUENCE [LARGE SCALE GENOMIC DNA]</scope>
</reference>
<proteinExistence type="predicted"/>
<organism evidence="7 9">
    <name type="scientific">Crassostrea virginica</name>
    <name type="common">Eastern oyster</name>
    <dbReference type="NCBI Taxonomy" id="6565"/>
    <lineage>
        <taxon>Eukaryota</taxon>
        <taxon>Metazoa</taxon>
        <taxon>Spiralia</taxon>
        <taxon>Lophotrochozoa</taxon>
        <taxon>Mollusca</taxon>
        <taxon>Bivalvia</taxon>
        <taxon>Autobranchia</taxon>
        <taxon>Pteriomorphia</taxon>
        <taxon>Ostreida</taxon>
        <taxon>Ostreoidea</taxon>
        <taxon>Ostreidae</taxon>
        <taxon>Crassostrea</taxon>
    </lineage>
</organism>
<reference evidence="8 9" key="2">
    <citation type="submission" date="2025-04" db="UniProtKB">
        <authorList>
            <consortium name="RefSeq"/>
        </authorList>
    </citation>
    <scope>IDENTIFICATION</scope>
    <source>
        <tissue evidence="8 9">Whole sample</tissue>
    </source>
</reference>
<evidence type="ECO:0000313" key="9">
    <source>
        <dbReference type="RefSeq" id="XP_022313766.1"/>
    </source>
</evidence>
<dbReference type="InterPro" id="IPR001841">
    <property type="entry name" value="Znf_RING"/>
</dbReference>
<keyword evidence="5" id="KW-1133">Transmembrane helix</keyword>
<feature type="transmembrane region" description="Helical" evidence="5">
    <location>
        <begin position="37"/>
        <end position="63"/>
    </location>
</feature>
<name>A0A8B8CGX2_CRAVI</name>
<dbReference type="AlphaFoldDB" id="A0A8B8CGX2"/>
<dbReference type="Proteomes" id="UP000694844">
    <property type="component" value="Chromosome 1"/>
</dbReference>
<evidence type="ECO:0000256" key="2">
    <source>
        <dbReference type="ARBA" id="ARBA00022833"/>
    </source>
</evidence>
<dbReference type="InterPro" id="IPR013083">
    <property type="entry name" value="Znf_RING/FYVE/PHD"/>
</dbReference>
<dbReference type="PROSITE" id="PS50089">
    <property type="entry name" value="ZF_RING_2"/>
    <property type="match status" value="1"/>
</dbReference>
<sequence>MTGVIIMQPWPSEPAGIEESSPFQPLPPPRRPTDEGMEAYSCLCGSFILVLCTVLVIFIVGIIKASMSEDGYEMGNIVFMALCIAILVMLILTSLSCLCMCQKHYNAEPDGGRHVPHRNSSSKEGAYYIVGWNMKILKQSGSDCPICWEKMDSKQELKAKLVCQHVFHYHCWEKYAQMASSSHVCCPLCRATPIKFPGMERIKSDMKIFIDRFRCFKRRSEPEESETQVAMIDV</sequence>
<keyword evidence="7" id="KW-1185">Reference proteome</keyword>
<keyword evidence="1 3" id="KW-0863">Zinc-finger</keyword>
<evidence type="ECO:0000256" key="4">
    <source>
        <dbReference type="SAM" id="MobiDB-lite"/>
    </source>
</evidence>
<keyword evidence="5" id="KW-0812">Transmembrane</keyword>
<keyword evidence="2" id="KW-0862">Zinc</keyword>
<keyword evidence="5" id="KW-0472">Membrane</keyword>
<dbReference type="Gene3D" id="3.30.40.10">
    <property type="entry name" value="Zinc/RING finger domain, C3HC4 (zinc finger)"/>
    <property type="match status" value="1"/>
</dbReference>
<dbReference type="KEGG" id="cvn:111118532"/>
<keyword evidence="1 3" id="KW-0479">Metal-binding</keyword>
<dbReference type="RefSeq" id="XP_022313757.1">
    <property type="nucleotide sequence ID" value="XM_022458049.1"/>
</dbReference>
<accession>A0A8B8CGX2</accession>
<dbReference type="RefSeq" id="XP_022313766.1">
    <property type="nucleotide sequence ID" value="XM_022458058.1"/>
</dbReference>
<dbReference type="GeneID" id="111118532"/>
<evidence type="ECO:0000256" key="3">
    <source>
        <dbReference type="PROSITE-ProRule" id="PRU00175"/>
    </source>
</evidence>
<evidence type="ECO:0000313" key="7">
    <source>
        <dbReference type="Proteomes" id="UP000694844"/>
    </source>
</evidence>
<protein>
    <submittedName>
        <fullName evidence="8 9">E3 ubiquitin-protein ligase ATL23-like isoform X1</fullName>
    </submittedName>
</protein>
<evidence type="ECO:0000313" key="8">
    <source>
        <dbReference type="RefSeq" id="XP_022313757.1"/>
    </source>
</evidence>
<evidence type="ECO:0000256" key="1">
    <source>
        <dbReference type="ARBA" id="ARBA00022771"/>
    </source>
</evidence>
<dbReference type="Pfam" id="PF13639">
    <property type="entry name" value="zf-RING_2"/>
    <property type="match status" value="1"/>
</dbReference>
<dbReference type="GO" id="GO:0008270">
    <property type="term" value="F:zinc ion binding"/>
    <property type="evidence" value="ECO:0007669"/>
    <property type="project" value="UniProtKB-KW"/>
</dbReference>
<dbReference type="SUPFAM" id="SSF57850">
    <property type="entry name" value="RING/U-box"/>
    <property type="match status" value="1"/>
</dbReference>
<evidence type="ECO:0000256" key="5">
    <source>
        <dbReference type="SAM" id="Phobius"/>
    </source>
</evidence>
<feature type="transmembrane region" description="Helical" evidence="5">
    <location>
        <begin position="75"/>
        <end position="95"/>
    </location>
</feature>
<gene>
    <name evidence="8 9" type="primary">LOC111118532</name>
</gene>
<dbReference type="CDD" id="cd16448">
    <property type="entry name" value="RING-H2"/>
    <property type="match status" value="1"/>
</dbReference>
<feature type="domain" description="RING-type" evidence="6">
    <location>
        <begin position="144"/>
        <end position="190"/>
    </location>
</feature>
<evidence type="ECO:0000259" key="6">
    <source>
        <dbReference type="PROSITE" id="PS50089"/>
    </source>
</evidence>
<feature type="region of interest" description="Disordered" evidence="4">
    <location>
        <begin position="11"/>
        <end position="32"/>
    </location>
</feature>
<dbReference type="OrthoDB" id="6270329at2759"/>